<keyword evidence="1" id="KW-1133">Transmembrane helix</keyword>
<keyword evidence="1" id="KW-0812">Transmembrane</keyword>
<organism evidence="2">
    <name type="scientific">Siphoviridae sp. ctxBC2</name>
    <dbReference type="NCBI Taxonomy" id="2826518"/>
    <lineage>
        <taxon>Viruses</taxon>
        <taxon>Duplodnaviria</taxon>
        <taxon>Heunggongvirae</taxon>
        <taxon>Uroviricota</taxon>
        <taxon>Caudoviricetes</taxon>
    </lineage>
</organism>
<evidence type="ECO:0000313" key="2">
    <source>
        <dbReference type="EMBL" id="DAD73266.1"/>
    </source>
</evidence>
<accession>A0A8S5LTK7</accession>
<reference evidence="2" key="1">
    <citation type="journal article" date="2021" name="Proc. Natl. Acad. Sci. U.S.A.">
        <title>A Catalog of Tens of Thousands of Viruses from Human Metagenomes Reveals Hidden Associations with Chronic Diseases.</title>
        <authorList>
            <person name="Tisza M.J."/>
            <person name="Buck C.B."/>
        </authorList>
    </citation>
    <scope>NUCLEOTIDE SEQUENCE</scope>
    <source>
        <strain evidence="2">CtxBC2</strain>
    </source>
</reference>
<evidence type="ECO:0000256" key="1">
    <source>
        <dbReference type="SAM" id="Phobius"/>
    </source>
</evidence>
<dbReference type="EMBL" id="BK014733">
    <property type="protein sequence ID" value="DAD73266.1"/>
    <property type="molecule type" value="Genomic_DNA"/>
</dbReference>
<proteinExistence type="predicted"/>
<keyword evidence="1" id="KW-0472">Membrane</keyword>
<protein>
    <submittedName>
        <fullName evidence="2">Uncharacterized protein</fullName>
    </submittedName>
</protein>
<name>A0A8S5LTK7_9CAUD</name>
<sequence>MPLFLQYIGFIISIFGFFITILTFIAASRVNKKIKSLNELKDFHVHKTEILNQLEGFVRSINSDQLQESDTECTLYNGITQSLTDIESRYTNLSWKTRKALTSLQKYLKRDNFKWNEIALKLITLKNSIDKEI</sequence>
<feature type="transmembrane region" description="Helical" evidence="1">
    <location>
        <begin position="6"/>
        <end position="27"/>
    </location>
</feature>